<dbReference type="Pfam" id="PF07152">
    <property type="entry name" value="YaeQ"/>
    <property type="match status" value="1"/>
</dbReference>
<dbReference type="KEGG" id="btrm:SAMEA390648703501"/>
<dbReference type="PIRSF" id="PIRSF011484">
    <property type="entry name" value="YaeQ"/>
    <property type="match status" value="1"/>
</dbReference>
<dbReference type="SMART" id="SM01322">
    <property type="entry name" value="YaeQ"/>
    <property type="match status" value="1"/>
</dbReference>
<dbReference type="InterPro" id="IPR038590">
    <property type="entry name" value="YaeQ_sf"/>
</dbReference>
<dbReference type="InterPro" id="IPR011335">
    <property type="entry name" value="Restrct_endonuc-II-like"/>
</dbReference>
<gene>
    <name evidence="1" type="primary">yaeQ</name>
    <name evidence="1" type="ORF">SAMEA3906487_03501</name>
</gene>
<accession>A0A157SRH3</accession>
<evidence type="ECO:0000313" key="2">
    <source>
        <dbReference type="Proteomes" id="UP000076825"/>
    </source>
</evidence>
<dbReference type="eggNOG" id="COG4681">
    <property type="taxonomic scope" value="Bacteria"/>
</dbReference>
<evidence type="ECO:0000313" key="1">
    <source>
        <dbReference type="EMBL" id="SAI73032.1"/>
    </source>
</evidence>
<proteinExistence type="predicted"/>
<dbReference type="CDD" id="cd22368">
    <property type="entry name" value="YaeQ-like"/>
    <property type="match status" value="1"/>
</dbReference>
<protein>
    <submittedName>
        <fullName evidence="1">Uncharacterized protein conserved in bacteria</fullName>
    </submittedName>
</protein>
<dbReference type="Gene3D" id="3.10.640.10">
    <property type="entry name" value="Restriction endonuclease-like alpha-beta roll domain"/>
    <property type="match status" value="1"/>
</dbReference>
<sequence>MALRATIYKADLNIADTDRNYYASHNLTVARHPSETDERMMVRLVAFALQASDELAFTKGLSETDEPDLWAKDLTGAISLWVDVGQPEERRILRACGRADQVVIYCYGGHASQIWWDGVRNKVERARNLRVVSLPAEQSRALGELAERGMQLNINISDGVVYVSAAKGEVTLEPQDWRESRA</sequence>
<dbReference type="PANTHER" id="PTHR38784">
    <property type="entry name" value="SUCROSE PHOSPHORYLASE"/>
    <property type="match status" value="1"/>
</dbReference>
<dbReference type="PATRIC" id="fig|123899.6.peg.3502"/>
<dbReference type="EMBL" id="LT546645">
    <property type="protein sequence ID" value="SAI73032.1"/>
    <property type="molecule type" value="Genomic_DNA"/>
</dbReference>
<dbReference type="Proteomes" id="UP000076825">
    <property type="component" value="Chromosome 1"/>
</dbReference>
<dbReference type="GeneID" id="56589264"/>
<dbReference type="RefSeq" id="WP_063492323.1">
    <property type="nucleotide sequence ID" value="NZ_CP016340.1"/>
</dbReference>
<reference evidence="1 2" key="1">
    <citation type="submission" date="2016-04" db="EMBL/GenBank/DDBJ databases">
        <authorList>
            <consortium name="Pathogen Informatics"/>
        </authorList>
    </citation>
    <scope>NUCLEOTIDE SEQUENCE [LARGE SCALE GENOMIC DNA]</scope>
    <source>
        <strain evidence="1 2">H044680328</strain>
    </source>
</reference>
<organism evidence="1 2">
    <name type="scientific">Bordetella trematum</name>
    <dbReference type="NCBI Taxonomy" id="123899"/>
    <lineage>
        <taxon>Bacteria</taxon>
        <taxon>Pseudomonadati</taxon>
        <taxon>Pseudomonadota</taxon>
        <taxon>Betaproteobacteria</taxon>
        <taxon>Burkholderiales</taxon>
        <taxon>Alcaligenaceae</taxon>
        <taxon>Bordetella</taxon>
    </lineage>
</organism>
<dbReference type="OrthoDB" id="5293309at2"/>
<dbReference type="STRING" id="123899.SAMEA3906487_03501"/>
<dbReference type="SUPFAM" id="SSF52980">
    <property type="entry name" value="Restriction endonuclease-like"/>
    <property type="match status" value="1"/>
</dbReference>
<dbReference type="InterPro" id="IPR009822">
    <property type="entry name" value="YaeQ"/>
</dbReference>
<keyword evidence="2" id="KW-1185">Reference proteome</keyword>
<name>A0A157SRH3_9BORD</name>
<dbReference type="PANTHER" id="PTHR38784:SF1">
    <property type="entry name" value="SUCROSE PHOSPHORYLASE"/>
    <property type="match status" value="1"/>
</dbReference>
<dbReference type="AlphaFoldDB" id="A0A157SRH3"/>